<dbReference type="InterPro" id="IPR040091">
    <property type="entry name" value="LRRC56"/>
</dbReference>
<feature type="compositionally biased region" description="Polar residues" evidence="1">
    <location>
        <begin position="715"/>
        <end position="728"/>
    </location>
</feature>
<feature type="compositionally biased region" description="Polar residues" evidence="1">
    <location>
        <begin position="677"/>
        <end position="693"/>
    </location>
</feature>
<evidence type="ECO:0008006" key="4">
    <source>
        <dbReference type="Google" id="ProtNLM"/>
    </source>
</evidence>
<dbReference type="AlphaFoldDB" id="A0A8J8T6H2"/>
<proteinExistence type="predicted"/>
<sequence>MNGRLKKLQSETMRLKSESSGERLPPPSTASSQVQHQAPLSMLSFKDRLSSPNNGFNSILSPNRGGNVQEVVQLIQQRRILNKVLGRNSPISSDHNDPSSQTQQRSFLSSSINFKDQSKHSKAEGISFLQSASLSFKKQPSIPKADKTLAEVLRQRREYQEHIEQERTQLGSTLIQSFRRNMPKESDSKGTAFRIRPQTPKLNLLSYDKQQNQMMKTKKRPHHLEALPSLPKPRKFHDEETFIPIEPQQIGLDSSQVRKKKRSKAPQASAFQEERDIEVREDMFFSDKETRYQPNRDSQGEEDDEAIPECGGLLSNFQEKFEEIIENEEVEDAIELNEKFLSQHLNVKHEELSKLTKIELRVDTSCHNLQMIGEILTSLEYLKMNDSIVKCFRDIGSSFKFVRVLHLARCELREVQGIQAFEHLEELYMSYNDIDELFDIGFLEHLTVLDLEGNNIKSLDQLYYIKRCTKLTDLNIKFNPVASELTYYQKLQDHAPRLQYLDDEQVIPGHFDKKTEELKLSQRVKSLQTDNGLSSNALSASERVLINRLVQLGAQGEEVINRWTEEALSSLEKEPSESELLLTSIKNFTKEKKALHSGGYDSQEEALFSDQEDGFKTTPKKKMRETVTIFKQTSDGPQQPQMYRTGNSFFKTTSRSTALSSNGSARSIFQGKRAPTVDTTQDTGASDLVSNTDRTLAGTPLSILRQKRTEGKSRYQPTNLFSQNSSTSLSKLGPQDICSLLNEFQVLDLKPKVAGLRNSFSKEQSQVKYPSGPTRVRREESIPLSELNNHQTPTQYNSQQDNADSAPKLIRKLKVTPISGNKNRSKLKIFKKNEGSENPLQQTIYNDAA</sequence>
<feature type="region of interest" description="Disordered" evidence="1">
    <location>
        <begin position="782"/>
        <end position="804"/>
    </location>
</feature>
<reference evidence="2" key="1">
    <citation type="submission" date="2019-06" db="EMBL/GenBank/DDBJ databases">
        <authorList>
            <person name="Zheng W."/>
        </authorList>
    </citation>
    <scope>NUCLEOTIDE SEQUENCE</scope>
    <source>
        <strain evidence="2">QDHG01</strain>
    </source>
</reference>
<protein>
    <recommendedName>
        <fullName evidence="4">Leucine-rich repeat-containing protein 56</fullName>
    </recommendedName>
</protein>
<comment type="caution">
    <text evidence="2">The sequence shown here is derived from an EMBL/GenBank/DDBJ whole genome shotgun (WGS) entry which is preliminary data.</text>
</comment>
<gene>
    <name evidence="2" type="ORF">FGO68_gene2256</name>
</gene>
<feature type="region of interest" description="Disordered" evidence="1">
    <location>
        <begin position="286"/>
        <end position="305"/>
    </location>
</feature>
<feature type="compositionally biased region" description="Polar residues" evidence="1">
    <location>
        <begin position="29"/>
        <end position="38"/>
    </location>
</feature>
<dbReference type="EMBL" id="RRYP01003821">
    <property type="protein sequence ID" value="TNV83450.1"/>
    <property type="molecule type" value="Genomic_DNA"/>
</dbReference>
<dbReference type="PANTHER" id="PTHR22708">
    <property type="entry name" value="LEUCINE-RICH REPEAT-CONTAINING PROTEIN 56"/>
    <property type="match status" value="1"/>
</dbReference>
<feature type="region of interest" description="Disordered" evidence="1">
    <location>
        <begin position="1"/>
        <end position="39"/>
    </location>
</feature>
<accession>A0A8J8T6H2</accession>
<organism evidence="2 3">
    <name type="scientific">Halteria grandinella</name>
    <dbReference type="NCBI Taxonomy" id="5974"/>
    <lineage>
        <taxon>Eukaryota</taxon>
        <taxon>Sar</taxon>
        <taxon>Alveolata</taxon>
        <taxon>Ciliophora</taxon>
        <taxon>Intramacronucleata</taxon>
        <taxon>Spirotrichea</taxon>
        <taxon>Stichotrichia</taxon>
        <taxon>Sporadotrichida</taxon>
        <taxon>Halteriidae</taxon>
        <taxon>Halteria</taxon>
    </lineage>
</organism>
<dbReference type="Gene3D" id="3.80.10.10">
    <property type="entry name" value="Ribonuclease Inhibitor"/>
    <property type="match status" value="1"/>
</dbReference>
<feature type="region of interest" description="Disordered" evidence="1">
    <location>
        <begin position="87"/>
        <end position="108"/>
    </location>
</feature>
<dbReference type="PANTHER" id="PTHR22708:SF0">
    <property type="entry name" value="LEUCINE-RICH REPEAT-CONTAINING PROTEIN 56"/>
    <property type="match status" value="1"/>
</dbReference>
<dbReference type="Proteomes" id="UP000785679">
    <property type="component" value="Unassembled WGS sequence"/>
</dbReference>
<evidence type="ECO:0000256" key="1">
    <source>
        <dbReference type="SAM" id="MobiDB-lite"/>
    </source>
</evidence>
<feature type="region of interest" description="Disordered" evidence="1">
    <location>
        <begin position="709"/>
        <end position="728"/>
    </location>
</feature>
<feature type="region of interest" description="Disordered" evidence="1">
    <location>
        <begin position="672"/>
        <end position="693"/>
    </location>
</feature>
<evidence type="ECO:0000313" key="2">
    <source>
        <dbReference type="EMBL" id="TNV83450.1"/>
    </source>
</evidence>
<evidence type="ECO:0000313" key="3">
    <source>
        <dbReference type="Proteomes" id="UP000785679"/>
    </source>
</evidence>
<dbReference type="InterPro" id="IPR032675">
    <property type="entry name" value="LRR_dom_sf"/>
</dbReference>
<dbReference type="SUPFAM" id="SSF52058">
    <property type="entry name" value="L domain-like"/>
    <property type="match status" value="1"/>
</dbReference>
<keyword evidence="3" id="KW-1185">Reference proteome</keyword>
<dbReference type="InterPro" id="IPR001611">
    <property type="entry name" value="Leu-rich_rpt"/>
</dbReference>
<feature type="compositionally biased region" description="Polar residues" evidence="1">
    <location>
        <begin position="89"/>
        <end position="108"/>
    </location>
</feature>
<dbReference type="OrthoDB" id="676979at2759"/>
<name>A0A8J8T6H2_HALGN</name>
<feature type="compositionally biased region" description="Polar residues" evidence="1">
    <location>
        <begin position="786"/>
        <end position="803"/>
    </location>
</feature>
<feature type="region of interest" description="Disordered" evidence="1">
    <location>
        <begin position="253"/>
        <end position="272"/>
    </location>
</feature>
<dbReference type="Pfam" id="PF13516">
    <property type="entry name" value="LRR_6"/>
    <property type="match status" value="1"/>
</dbReference>
<dbReference type="PROSITE" id="PS51450">
    <property type="entry name" value="LRR"/>
    <property type="match status" value="2"/>
</dbReference>